<dbReference type="AlphaFoldDB" id="X1MNG3"/>
<evidence type="ECO:0000313" key="1">
    <source>
        <dbReference type="EMBL" id="GAI16225.1"/>
    </source>
</evidence>
<organism evidence="1">
    <name type="scientific">marine sediment metagenome</name>
    <dbReference type="NCBI Taxonomy" id="412755"/>
    <lineage>
        <taxon>unclassified sequences</taxon>
        <taxon>metagenomes</taxon>
        <taxon>ecological metagenomes</taxon>
    </lineage>
</organism>
<protein>
    <submittedName>
        <fullName evidence="1">Uncharacterized protein</fullName>
    </submittedName>
</protein>
<proteinExistence type="predicted"/>
<feature type="non-terminal residue" evidence="1">
    <location>
        <position position="117"/>
    </location>
</feature>
<gene>
    <name evidence="1" type="ORF">S06H3_11472</name>
</gene>
<reference evidence="1" key="1">
    <citation type="journal article" date="2014" name="Front. Microbiol.">
        <title>High frequency of phylogenetically diverse reductive dehalogenase-homologous genes in deep subseafloor sedimentary metagenomes.</title>
        <authorList>
            <person name="Kawai M."/>
            <person name="Futagami T."/>
            <person name="Toyoda A."/>
            <person name="Takaki Y."/>
            <person name="Nishi S."/>
            <person name="Hori S."/>
            <person name="Arai W."/>
            <person name="Tsubouchi T."/>
            <person name="Morono Y."/>
            <person name="Uchiyama I."/>
            <person name="Ito T."/>
            <person name="Fujiyama A."/>
            <person name="Inagaki F."/>
            <person name="Takami H."/>
        </authorList>
    </citation>
    <scope>NUCLEOTIDE SEQUENCE</scope>
    <source>
        <strain evidence="1">Expedition CK06-06</strain>
    </source>
</reference>
<name>X1MNG3_9ZZZZ</name>
<accession>X1MNG3</accession>
<dbReference type="EMBL" id="BARV01005569">
    <property type="protein sequence ID" value="GAI16225.1"/>
    <property type="molecule type" value="Genomic_DNA"/>
</dbReference>
<sequence length="117" mass="12911">MTHGGPDWGTPGPLKTIYTLEDMAELVARLGSIVTFDRRGNIIWLDDFEGTLGKWGIETEGAGYSAQLSAEAARSGGFSAKLISPDDEEDRIGLKRWFPLPVESNIGFEFSWARAYQ</sequence>
<comment type="caution">
    <text evidence="1">The sequence shown here is derived from an EMBL/GenBank/DDBJ whole genome shotgun (WGS) entry which is preliminary data.</text>
</comment>